<feature type="DNA-binding region" description="H-T-H motif" evidence="4">
    <location>
        <begin position="31"/>
        <end position="50"/>
    </location>
</feature>
<evidence type="ECO:0000256" key="4">
    <source>
        <dbReference type="PROSITE-ProRule" id="PRU00335"/>
    </source>
</evidence>
<dbReference type="GO" id="GO:0003700">
    <property type="term" value="F:DNA-binding transcription factor activity"/>
    <property type="evidence" value="ECO:0007669"/>
    <property type="project" value="TreeGrafter"/>
</dbReference>
<dbReference type="InterPro" id="IPR001647">
    <property type="entry name" value="HTH_TetR"/>
</dbReference>
<evidence type="ECO:0000313" key="6">
    <source>
        <dbReference type="EMBL" id="MCC3297219.1"/>
    </source>
</evidence>
<dbReference type="Gene3D" id="1.10.357.10">
    <property type="entry name" value="Tetracycline Repressor, domain 2"/>
    <property type="match status" value="1"/>
</dbReference>
<keyword evidence="1" id="KW-0805">Transcription regulation</keyword>
<comment type="caution">
    <text evidence="6">The sequence shown here is derived from an EMBL/GenBank/DDBJ whole genome shotgun (WGS) entry which is preliminary data.</text>
</comment>
<sequence length="203" mass="21817">MARPKNQTARRSEIVAAAQRAVAKHGPDGARLNRVAEEAGLTSGAVLYYYPNLEDLMLEANREAMERFYEQRVQMLASLPDDPAARLLALIRSGLPSGPEDTQVAMLCALGGSAGNHPVTATLLTSLYERQVGMYLVVLEQGAARGVFTLAQDPLTVARNLVALEDAYGYRIIARHPSIDAEAAAGLIADYARIATAHELTVS</sequence>
<dbReference type="EMBL" id="JAJFZV010000004">
    <property type="protein sequence ID" value="MCC3297219.1"/>
    <property type="molecule type" value="Genomic_DNA"/>
</dbReference>
<protein>
    <submittedName>
        <fullName evidence="6">TetR family transcriptional regulator</fullName>
    </submittedName>
</protein>
<dbReference type="Proteomes" id="UP001139158">
    <property type="component" value="Unassembled WGS sequence"/>
</dbReference>
<proteinExistence type="predicted"/>
<evidence type="ECO:0000256" key="1">
    <source>
        <dbReference type="ARBA" id="ARBA00023015"/>
    </source>
</evidence>
<dbReference type="InterPro" id="IPR036271">
    <property type="entry name" value="Tet_transcr_reg_TetR-rel_C_sf"/>
</dbReference>
<dbReference type="PROSITE" id="PS50977">
    <property type="entry name" value="HTH_TETR_2"/>
    <property type="match status" value="1"/>
</dbReference>
<accession>A0A9X1MC08</accession>
<keyword evidence="7" id="KW-1185">Reference proteome</keyword>
<evidence type="ECO:0000259" key="5">
    <source>
        <dbReference type="PROSITE" id="PS50977"/>
    </source>
</evidence>
<feature type="domain" description="HTH tetR-type" evidence="5">
    <location>
        <begin position="8"/>
        <end position="68"/>
    </location>
</feature>
<dbReference type="RefSeq" id="WP_227894997.1">
    <property type="nucleotide sequence ID" value="NZ_CP099466.1"/>
</dbReference>
<dbReference type="SUPFAM" id="SSF48498">
    <property type="entry name" value="Tetracyclin repressor-like, C-terminal domain"/>
    <property type="match status" value="1"/>
</dbReference>
<dbReference type="PANTHER" id="PTHR30055:SF234">
    <property type="entry name" value="HTH-TYPE TRANSCRIPTIONAL REGULATOR BETI"/>
    <property type="match status" value="1"/>
</dbReference>
<keyword evidence="2 4" id="KW-0238">DNA-binding</keyword>
<dbReference type="Pfam" id="PF00440">
    <property type="entry name" value="TetR_N"/>
    <property type="match status" value="1"/>
</dbReference>
<evidence type="ECO:0000313" key="7">
    <source>
        <dbReference type="Proteomes" id="UP001139158"/>
    </source>
</evidence>
<evidence type="ECO:0000256" key="2">
    <source>
        <dbReference type="ARBA" id="ARBA00023125"/>
    </source>
</evidence>
<dbReference type="AlphaFoldDB" id="A0A9X1MC08"/>
<dbReference type="PANTHER" id="PTHR30055">
    <property type="entry name" value="HTH-TYPE TRANSCRIPTIONAL REGULATOR RUTR"/>
    <property type="match status" value="1"/>
</dbReference>
<gene>
    <name evidence="6" type="ORF">LJ757_05285</name>
</gene>
<name>A0A9X1MC08_9MICC</name>
<dbReference type="SUPFAM" id="SSF46689">
    <property type="entry name" value="Homeodomain-like"/>
    <property type="match status" value="1"/>
</dbReference>
<evidence type="ECO:0000256" key="3">
    <source>
        <dbReference type="ARBA" id="ARBA00023163"/>
    </source>
</evidence>
<dbReference type="GO" id="GO:0000976">
    <property type="term" value="F:transcription cis-regulatory region binding"/>
    <property type="evidence" value="ECO:0007669"/>
    <property type="project" value="TreeGrafter"/>
</dbReference>
<organism evidence="6 7">
    <name type="scientific">Arthrobacter caoxuetaonis</name>
    <dbReference type="NCBI Taxonomy" id="2886935"/>
    <lineage>
        <taxon>Bacteria</taxon>
        <taxon>Bacillati</taxon>
        <taxon>Actinomycetota</taxon>
        <taxon>Actinomycetes</taxon>
        <taxon>Micrococcales</taxon>
        <taxon>Micrococcaceae</taxon>
        <taxon>Arthrobacter</taxon>
    </lineage>
</organism>
<dbReference type="InterPro" id="IPR009057">
    <property type="entry name" value="Homeodomain-like_sf"/>
</dbReference>
<keyword evidence="3" id="KW-0804">Transcription</keyword>
<dbReference type="InterPro" id="IPR050109">
    <property type="entry name" value="HTH-type_TetR-like_transc_reg"/>
</dbReference>
<reference evidence="6" key="1">
    <citation type="submission" date="2021-10" db="EMBL/GenBank/DDBJ databases">
        <title>Novel species in genus Arthrobacter.</title>
        <authorList>
            <person name="Liu Y."/>
        </authorList>
    </citation>
    <scope>NUCLEOTIDE SEQUENCE</scope>
    <source>
        <strain evidence="6">Zg-Y453</strain>
    </source>
</reference>